<accession>Q4RIP8</accession>
<gene>
    <name evidence="1" type="ORF">GSTENG00033800001</name>
</gene>
<name>Q4RIP8_TETNG</name>
<comment type="caution">
    <text evidence="1">The sequence shown here is derived from an EMBL/GenBank/DDBJ whole genome shotgun (WGS) entry which is preliminary data.</text>
</comment>
<dbReference type="EMBL" id="CAAE01015042">
    <property type="protein sequence ID" value="CAG11734.1"/>
    <property type="molecule type" value="Genomic_DNA"/>
</dbReference>
<organism evidence="1">
    <name type="scientific">Tetraodon nigroviridis</name>
    <name type="common">Spotted green pufferfish</name>
    <name type="synonym">Chelonodon nigroviridis</name>
    <dbReference type="NCBI Taxonomy" id="99883"/>
    <lineage>
        <taxon>Eukaryota</taxon>
        <taxon>Metazoa</taxon>
        <taxon>Chordata</taxon>
        <taxon>Craniata</taxon>
        <taxon>Vertebrata</taxon>
        <taxon>Euteleostomi</taxon>
        <taxon>Actinopterygii</taxon>
        <taxon>Neopterygii</taxon>
        <taxon>Teleostei</taxon>
        <taxon>Neoteleostei</taxon>
        <taxon>Acanthomorphata</taxon>
        <taxon>Eupercaria</taxon>
        <taxon>Tetraodontiformes</taxon>
        <taxon>Tetradontoidea</taxon>
        <taxon>Tetraodontidae</taxon>
        <taxon>Tetraodon</taxon>
    </lineage>
</organism>
<sequence length="69" mass="7958">MVNLHTCHRNLLLALGKTQSLKVNILKRFHKSNTFKVVCVCVCVIFPFCSLEKGECRLWVHPTQQSFLV</sequence>
<reference evidence="1" key="2">
    <citation type="submission" date="2004-02" db="EMBL/GenBank/DDBJ databases">
        <authorList>
            <consortium name="Genoscope"/>
            <consortium name="Whitehead Institute Centre for Genome Research"/>
        </authorList>
    </citation>
    <scope>NUCLEOTIDE SEQUENCE</scope>
</reference>
<dbReference type="KEGG" id="tng:GSTEN00033800G001"/>
<proteinExistence type="predicted"/>
<dbReference type="AlphaFoldDB" id="Q4RIP8"/>
<protein>
    <submittedName>
        <fullName evidence="1">(spotted green pufferfish) hypothetical protein</fullName>
    </submittedName>
</protein>
<reference evidence="1" key="1">
    <citation type="journal article" date="2004" name="Nature">
        <title>Genome duplication in the teleost fish Tetraodon nigroviridis reveals the early vertebrate proto-karyotype.</title>
        <authorList>
            <person name="Jaillon O."/>
            <person name="Aury J.-M."/>
            <person name="Brunet F."/>
            <person name="Petit J.-L."/>
            <person name="Stange-Thomann N."/>
            <person name="Mauceli E."/>
            <person name="Bouneau L."/>
            <person name="Fischer C."/>
            <person name="Ozouf-Costaz C."/>
            <person name="Bernot A."/>
            <person name="Nicaud S."/>
            <person name="Jaffe D."/>
            <person name="Fisher S."/>
            <person name="Lutfalla G."/>
            <person name="Dossat C."/>
            <person name="Segurens B."/>
            <person name="Dasilva C."/>
            <person name="Salanoubat M."/>
            <person name="Levy M."/>
            <person name="Boudet N."/>
            <person name="Castellano S."/>
            <person name="Anthouard V."/>
            <person name="Jubin C."/>
            <person name="Castelli V."/>
            <person name="Katinka M."/>
            <person name="Vacherie B."/>
            <person name="Biemont C."/>
            <person name="Skalli Z."/>
            <person name="Cattolico L."/>
            <person name="Poulain J."/>
            <person name="De Berardinis V."/>
            <person name="Cruaud C."/>
            <person name="Duprat S."/>
            <person name="Brottier P."/>
            <person name="Coutanceau J.-P."/>
            <person name="Gouzy J."/>
            <person name="Parra G."/>
            <person name="Lardier G."/>
            <person name="Chapple C."/>
            <person name="McKernan K.J."/>
            <person name="McEwan P."/>
            <person name="Bosak S."/>
            <person name="Kellis M."/>
            <person name="Volff J.-N."/>
            <person name="Guigo R."/>
            <person name="Zody M.C."/>
            <person name="Mesirov J."/>
            <person name="Lindblad-Toh K."/>
            <person name="Birren B."/>
            <person name="Nusbaum C."/>
            <person name="Kahn D."/>
            <person name="Robinson-Rechavi M."/>
            <person name="Laudet V."/>
            <person name="Schachter V."/>
            <person name="Quetier F."/>
            <person name="Saurin W."/>
            <person name="Scarpelli C."/>
            <person name="Wincker P."/>
            <person name="Lander E.S."/>
            <person name="Weissenbach J."/>
            <person name="Roest Crollius H."/>
        </authorList>
    </citation>
    <scope>NUCLEOTIDE SEQUENCE [LARGE SCALE GENOMIC DNA]</scope>
</reference>
<evidence type="ECO:0000313" key="1">
    <source>
        <dbReference type="EMBL" id="CAG11734.1"/>
    </source>
</evidence>